<dbReference type="Pfam" id="PF24924">
    <property type="entry name" value="DUF7745"/>
    <property type="match status" value="1"/>
</dbReference>
<proteinExistence type="predicted"/>
<keyword evidence="4" id="KW-1185">Reference proteome</keyword>
<dbReference type="InterPro" id="IPR056647">
    <property type="entry name" value="DUF7745"/>
</dbReference>
<accession>A0A2I0KKC1</accession>
<evidence type="ECO:0000256" key="1">
    <source>
        <dbReference type="SAM" id="MobiDB-lite"/>
    </source>
</evidence>
<dbReference type="Proteomes" id="UP000233551">
    <property type="component" value="Unassembled WGS sequence"/>
</dbReference>
<comment type="caution">
    <text evidence="3">The sequence shown here is derived from an EMBL/GenBank/DDBJ whole genome shotgun (WGS) entry which is preliminary data.</text>
</comment>
<dbReference type="EMBL" id="PGOL01000540">
    <property type="protein sequence ID" value="PKI68889.1"/>
    <property type="molecule type" value="Genomic_DNA"/>
</dbReference>
<evidence type="ECO:0000313" key="3">
    <source>
        <dbReference type="EMBL" id="PKI68889.1"/>
    </source>
</evidence>
<gene>
    <name evidence="3" type="ORF">CRG98_010744</name>
</gene>
<reference evidence="3 4" key="1">
    <citation type="submission" date="2017-11" db="EMBL/GenBank/DDBJ databases">
        <title>De-novo sequencing of pomegranate (Punica granatum L.) genome.</title>
        <authorList>
            <person name="Akparov Z."/>
            <person name="Amiraslanov A."/>
            <person name="Hajiyeva S."/>
            <person name="Abbasov M."/>
            <person name="Kaur K."/>
            <person name="Hamwieh A."/>
            <person name="Solovyev V."/>
            <person name="Salamov A."/>
            <person name="Braich B."/>
            <person name="Kosarev P."/>
            <person name="Mahmoud A."/>
            <person name="Hajiyev E."/>
            <person name="Babayeva S."/>
            <person name="Izzatullayeva V."/>
            <person name="Mammadov A."/>
            <person name="Mammadov A."/>
            <person name="Sharifova S."/>
            <person name="Ojaghi J."/>
            <person name="Eynullazada K."/>
            <person name="Bayramov B."/>
            <person name="Abdulazimova A."/>
            <person name="Shahmuradov I."/>
        </authorList>
    </citation>
    <scope>NUCLEOTIDE SEQUENCE [LARGE SCALE GENOMIC DNA]</scope>
    <source>
        <strain evidence="4">cv. AG2017</strain>
        <tissue evidence="3">Leaf</tissue>
    </source>
</reference>
<organism evidence="3 4">
    <name type="scientific">Punica granatum</name>
    <name type="common">Pomegranate</name>
    <dbReference type="NCBI Taxonomy" id="22663"/>
    <lineage>
        <taxon>Eukaryota</taxon>
        <taxon>Viridiplantae</taxon>
        <taxon>Streptophyta</taxon>
        <taxon>Embryophyta</taxon>
        <taxon>Tracheophyta</taxon>
        <taxon>Spermatophyta</taxon>
        <taxon>Magnoliopsida</taxon>
        <taxon>eudicotyledons</taxon>
        <taxon>Gunneridae</taxon>
        <taxon>Pentapetalae</taxon>
        <taxon>rosids</taxon>
        <taxon>malvids</taxon>
        <taxon>Myrtales</taxon>
        <taxon>Lythraceae</taxon>
        <taxon>Punica</taxon>
    </lineage>
</organism>
<dbReference type="AlphaFoldDB" id="A0A2I0KKC1"/>
<dbReference type="PANTHER" id="PTHR48200:SF1">
    <property type="entry name" value="AMINOTRANSFERASE-LIKE PLANT MOBILE DOMAIN-CONTAINING PROTEIN"/>
    <property type="match status" value="1"/>
</dbReference>
<dbReference type="PANTHER" id="PTHR48200">
    <property type="entry name" value="PROTEIN, PUTATIVE-RELATED"/>
    <property type="match status" value="1"/>
</dbReference>
<name>A0A2I0KKC1_PUNGR</name>
<feature type="region of interest" description="Disordered" evidence="1">
    <location>
        <begin position="296"/>
        <end position="315"/>
    </location>
</feature>
<evidence type="ECO:0000259" key="2">
    <source>
        <dbReference type="Pfam" id="PF24924"/>
    </source>
</evidence>
<evidence type="ECO:0000313" key="4">
    <source>
        <dbReference type="Proteomes" id="UP000233551"/>
    </source>
</evidence>
<feature type="compositionally biased region" description="Polar residues" evidence="1">
    <location>
        <begin position="298"/>
        <end position="314"/>
    </location>
</feature>
<protein>
    <recommendedName>
        <fullName evidence="2">DUF7745 domain-containing protein</fullName>
    </recommendedName>
</protein>
<feature type="domain" description="DUF7745" evidence="2">
    <location>
        <begin position="60"/>
        <end position="233"/>
    </location>
</feature>
<sequence>MSYSTSFPHLDRVTPPLEEISRVWAYSRQVDRDYIRTFVGDIPSLAIRRSDWNFLGPATLLFPRSASHIDTALASIVFQVAGGYGYEVALLAETMRSLNRIMRKTDRRLRGSPILLEIWLQSHANPFGLVRPVMFFTRPESIISRLLPLLHVEERKVSEWIKIFRKISPRGFQWRIAWMPPGPMALRCRDFNGVPLVSHVGSTTYFPARVMRQLGGLQTVPKDTVRTEFEHTWWEGQTSVDRPNDVEWIMATWNETSKLWRSTFSASIDGVHPRSKIPPIPHRTETENQIGILEEINPPTSGSFSTTGNPSDTTTELRKNTTCLFRGTLGVSLAANFNGCPLATLGVPATIAGICPSSIDNSSNAHLLMTPHALQCSKARLINQPPTWQLTWPSSWPYSGAQTVLPRAPSCLQGRDQQMTLIPWILPTLPAKNRDAPASAMLVPVVHPVTVPSPLSAVPATAPLTAVALSTSEPA</sequence>